<proteinExistence type="predicted"/>
<name>A0A3M7QCV5_BRAPC</name>
<dbReference type="EMBL" id="REGN01006631">
    <property type="protein sequence ID" value="RNA08788.1"/>
    <property type="molecule type" value="Genomic_DNA"/>
</dbReference>
<evidence type="ECO:0000313" key="2">
    <source>
        <dbReference type="Proteomes" id="UP000276133"/>
    </source>
</evidence>
<protein>
    <submittedName>
        <fullName evidence="1">Uncharacterized protein</fullName>
    </submittedName>
</protein>
<keyword evidence="2" id="KW-1185">Reference proteome</keyword>
<dbReference type="AlphaFoldDB" id="A0A3M7QCV5"/>
<reference evidence="1 2" key="1">
    <citation type="journal article" date="2018" name="Sci. Rep.">
        <title>Genomic signatures of local adaptation to the degree of environmental predictability in rotifers.</title>
        <authorList>
            <person name="Franch-Gras L."/>
            <person name="Hahn C."/>
            <person name="Garcia-Roger E.M."/>
            <person name="Carmona M.J."/>
            <person name="Serra M."/>
            <person name="Gomez A."/>
        </authorList>
    </citation>
    <scope>NUCLEOTIDE SEQUENCE [LARGE SCALE GENOMIC DNA]</scope>
    <source>
        <strain evidence="1">HYR1</strain>
    </source>
</reference>
<comment type="caution">
    <text evidence="1">The sequence shown here is derived from an EMBL/GenBank/DDBJ whole genome shotgun (WGS) entry which is preliminary data.</text>
</comment>
<organism evidence="1 2">
    <name type="scientific">Brachionus plicatilis</name>
    <name type="common">Marine rotifer</name>
    <name type="synonym">Brachionus muelleri</name>
    <dbReference type="NCBI Taxonomy" id="10195"/>
    <lineage>
        <taxon>Eukaryota</taxon>
        <taxon>Metazoa</taxon>
        <taxon>Spiralia</taxon>
        <taxon>Gnathifera</taxon>
        <taxon>Rotifera</taxon>
        <taxon>Eurotatoria</taxon>
        <taxon>Monogononta</taxon>
        <taxon>Pseudotrocha</taxon>
        <taxon>Ploima</taxon>
        <taxon>Brachionidae</taxon>
        <taxon>Brachionus</taxon>
    </lineage>
</organism>
<gene>
    <name evidence="1" type="ORF">BpHYR1_011113</name>
</gene>
<sequence>MSICPVWSISSHLIGQIFLHLISPTEFESGFKKTFWAFRALRTRGLSNLKEIFMIERVYFKYSDLREFVI</sequence>
<evidence type="ECO:0000313" key="1">
    <source>
        <dbReference type="EMBL" id="RNA08788.1"/>
    </source>
</evidence>
<dbReference type="Proteomes" id="UP000276133">
    <property type="component" value="Unassembled WGS sequence"/>
</dbReference>
<accession>A0A3M7QCV5</accession>